<name>A0ABS1IZW3_9FIRM</name>
<keyword evidence="9" id="KW-1185">Reference proteome</keyword>
<protein>
    <recommendedName>
        <fullName evidence="6">fructokinase</fullName>
        <ecNumber evidence="6">2.7.1.4</ecNumber>
    </recommendedName>
</protein>
<dbReference type="EMBL" id="JAEPRJ010000001">
    <property type="protein sequence ID" value="MBK5897411.1"/>
    <property type="molecule type" value="Genomic_DNA"/>
</dbReference>
<keyword evidence="5" id="KW-0460">Magnesium</keyword>
<evidence type="ECO:0000256" key="4">
    <source>
        <dbReference type="ARBA" id="ARBA00022833"/>
    </source>
</evidence>
<dbReference type="Gene3D" id="3.30.420.40">
    <property type="match status" value="2"/>
</dbReference>
<sequence length="294" mass="32027">MRLGGLEAGGTKMVLCVGDEKGEIFEQISIPTGTPAETVPDIIKWFSDKNIDALGIGCFGPVDVSPASPTYGQILDTPKLPWVHYDLLKELQKDIKVPMKIDTDVNGSCLGEMVFGCAKGIDSVVYVTIGTGIGVGIAIGGRLVHGMLHPEAGHIIVNKHPEDKGNCICPYHDSCLEGLAAGPSMEKRWNKKAYDLEDNDLAWEIESEYIAQALVNYILTVSPQKIILGGGVMNQTRLFPLIRKKVTKLLNGYLNTPELKDMDNYIVPNSLNDNQGILGAMELGRQAYDEEKAK</sequence>
<dbReference type="InterPro" id="IPR051804">
    <property type="entry name" value="Carb_Metab_Reg_Kinase/Isom"/>
</dbReference>
<comment type="catalytic activity">
    <reaction evidence="7">
        <text>D-fructose + ATP = D-fructose 6-phosphate + ADP + H(+)</text>
        <dbReference type="Rhea" id="RHEA:16125"/>
        <dbReference type="ChEBI" id="CHEBI:15378"/>
        <dbReference type="ChEBI" id="CHEBI:30616"/>
        <dbReference type="ChEBI" id="CHEBI:37721"/>
        <dbReference type="ChEBI" id="CHEBI:61527"/>
        <dbReference type="ChEBI" id="CHEBI:456216"/>
        <dbReference type="EC" id="2.7.1.4"/>
    </reaction>
</comment>
<dbReference type="CDD" id="cd24067">
    <property type="entry name" value="ASKHA_NBD_ROK_BsFRK-like"/>
    <property type="match status" value="1"/>
</dbReference>
<proteinExistence type="inferred from homology"/>
<evidence type="ECO:0000256" key="2">
    <source>
        <dbReference type="ARBA" id="ARBA00006479"/>
    </source>
</evidence>
<evidence type="ECO:0000313" key="9">
    <source>
        <dbReference type="Proteomes" id="UP000604730"/>
    </source>
</evidence>
<dbReference type="RefSeq" id="WP_208428895.1">
    <property type="nucleotide sequence ID" value="NZ_JAEPRJ010000001.1"/>
</dbReference>
<accession>A0ABS1IZW3</accession>
<dbReference type="InterPro" id="IPR043129">
    <property type="entry name" value="ATPase_NBD"/>
</dbReference>
<evidence type="ECO:0000313" key="8">
    <source>
        <dbReference type="EMBL" id="MBK5897411.1"/>
    </source>
</evidence>
<keyword evidence="4" id="KW-0862">Zinc</keyword>
<evidence type="ECO:0000256" key="3">
    <source>
        <dbReference type="ARBA" id="ARBA00022723"/>
    </source>
</evidence>
<dbReference type="PANTHER" id="PTHR42742">
    <property type="entry name" value="TRANSCRIPTIONAL REPRESSOR MPRA"/>
    <property type="match status" value="1"/>
</dbReference>
<evidence type="ECO:0000256" key="7">
    <source>
        <dbReference type="ARBA" id="ARBA00048451"/>
    </source>
</evidence>
<comment type="similarity">
    <text evidence="2">Belongs to the ROK (NagC/XylR) family.</text>
</comment>
<evidence type="ECO:0000256" key="5">
    <source>
        <dbReference type="ARBA" id="ARBA00022842"/>
    </source>
</evidence>
<dbReference type="InterPro" id="IPR049874">
    <property type="entry name" value="ROK_cs"/>
</dbReference>
<comment type="caution">
    <text evidence="8">The sequence shown here is derived from an EMBL/GenBank/DDBJ whole genome shotgun (WGS) entry which is preliminary data.</text>
</comment>
<keyword evidence="3" id="KW-0479">Metal-binding</keyword>
<dbReference type="PROSITE" id="PS01125">
    <property type="entry name" value="ROK"/>
    <property type="match status" value="1"/>
</dbReference>
<dbReference type="InterPro" id="IPR000600">
    <property type="entry name" value="ROK"/>
</dbReference>
<comment type="cofactor">
    <cofactor evidence="1">
        <name>Mg(2+)</name>
        <dbReference type="ChEBI" id="CHEBI:18420"/>
    </cofactor>
</comment>
<gene>
    <name evidence="8" type="ORF">JJN12_06345</name>
</gene>
<evidence type="ECO:0000256" key="6">
    <source>
        <dbReference type="ARBA" id="ARBA00038887"/>
    </source>
</evidence>
<dbReference type="Proteomes" id="UP000604730">
    <property type="component" value="Unassembled WGS sequence"/>
</dbReference>
<dbReference type="PANTHER" id="PTHR42742:SF3">
    <property type="entry name" value="FRUCTOKINASE"/>
    <property type="match status" value="1"/>
</dbReference>
<dbReference type="SUPFAM" id="SSF53067">
    <property type="entry name" value="Actin-like ATPase domain"/>
    <property type="match status" value="1"/>
</dbReference>
<reference evidence="8 9" key="1">
    <citation type="submission" date="2021-01" db="EMBL/GenBank/DDBJ databases">
        <title>Isolation and description of Catonella massiliensis sp. nov., a novel Catonella species, isolated from a stable periodontitis subject.</title>
        <authorList>
            <person name="Antezack A."/>
            <person name="Boxberger M."/>
            <person name="La Scola B."/>
            <person name="Monnet-Corti V."/>
        </authorList>
    </citation>
    <scope>NUCLEOTIDE SEQUENCE [LARGE SCALE GENOMIC DNA]</scope>
    <source>
        <strain evidence="8 9">Marseille-Q4567</strain>
    </source>
</reference>
<dbReference type="Pfam" id="PF00480">
    <property type="entry name" value="ROK"/>
    <property type="match status" value="1"/>
</dbReference>
<evidence type="ECO:0000256" key="1">
    <source>
        <dbReference type="ARBA" id="ARBA00001946"/>
    </source>
</evidence>
<dbReference type="EC" id="2.7.1.4" evidence="6"/>
<organism evidence="8 9">
    <name type="scientific">Catonella massiliensis</name>
    <dbReference type="NCBI Taxonomy" id="2799636"/>
    <lineage>
        <taxon>Bacteria</taxon>
        <taxon>Bacillati</taxon>
        <taxon>Bacillota</taxon>
        <taxon>Clostridia</taxon>
        <taxon>Lachnospirales</taxon>
        <taxon>Lachnospiraceae</taxon>
        <taxon>Catonella</taxon>
    </lineage>
</organism>